<dbReference type="Proteomes" id="UP000294737">
    <property type="component" value="Unassembled WGS sequence"/>
</dbReference>
<organism evidence="3 4">
    <name type="scientific">Herminiimonas fonticola</name>
    <dbReference type="NCBI Taxonomy" id="303380"/>
    <lineage>
        <taxon>Bacteria</taxon>
        <taxon>Pseudomonadati</taxon>
        <taxon>Pseudomonadota</taxon>
        <taxon>Betaproteobacteria</taxon>
        <taxon>Burkholderiales</taxon>
        <taxon>Oxalobacteraceae</taxon>
        <taxon>Herminiimonas</taxon>
    </lineage>
</organism>
<dbReference type="AlphaFoldDB" id="A0A4V3BVE1"/>
<dbReference type="Gene3D" id="3.30.565.10">
    <property type="entry name" value="Histidine kinase-like ATPase, C-terminal domain"/>
    <property type="match status" value="1"/>
</dbReference>
<dbReference type="Pfam" id="PF06580">
    <property type="entry name" value="His_kinase"/>
    <property type="match status" value="1"/>
</dbReference>
<evidence type="ECO:0000256" key="1">
    <source>
        <dbReference type="SAM" id="Phobius"/>
    </source>
</evidence>
<keyword evidence="4" id="KW-1185">Reference proteome</keyword>
<evidence type="ECO:0000259" key="2">
    <source>
        <dbReference type="Pfam" id="PF06580"/>
    </source>
</evidence>
<sequence>MPSSSEPTPIKPPEIVIPDCCNIGIMVKSLLFVNGAALAVILIEAGTVYNGLLAFIEASMLIELASLTSLFALCGLRRVIKTTPPWGQRIACAVVPAAITGLIIHYLLNDPLAMISLSRLSVSEGMVCAALFGIGLQHYFELRTRAFSPALAEARLQALQARIRPHFLFNSLNAVLSLIRTEPRRAETTLEDMADLFRILMRDTREITTLGNEVRIGMQYLSIEKIRLGERLQVRWDMDHIAGDVLQRATTPALLLQPLLENAVHYGVEPSQENATILVAISRIRDRIEIVMTNPYHADVVSTGNHMALDNIRERLALLYDMEAQLATNIVDGQFEVRVYLPYQKAAA</sequence>
<comment type="caution">
    <text evidence="3">The sequence shown here is derived from an EMBL/GenBank/DDBJ whole genome shotgun (WGS) entry which is preliminary data.</text>
</comment>
<keyword evidence="1" id="KW-1133">Transmembrane helix</keyword>
<dbReference type="GO" id="GO:0000155">
    <property type="term" value="F:phosphorelay sensor kinase activity"/>
    <property type="evidence" value="ECO:0007669"/>
    <property type="project" value="InterPro"/>
</dbReference>
<evidence type="ECO:0000313" key="4">
    <source>
        <dbReference type="Proteomes" id="UP000294737"/>
    </source>
</evidence>
<name>A0A4V3BVE1_9BURK</name>
<dbReference type="InterPro" id="IPR036890">
    <property type="entry name" value="HATPase_C_sf"/>
</dbReference>
<reference evidence="3 4" key="1">
    <citation type="submission" date="2019-03" db="EMBL/GenBank/DDBJ databases">
        <title>Genomic Encyclopedia of Type Strains, Phase IV (KMG-IV): sequencing the most valuable type-strain genomes for metagenomic binning, comparative biology and taxonomic classification.</title>
        <authorList>
            <person name="Goeker M."/>
        </authorList>
    </citation>
    <scope>NUCLEOTIDE SEQUENCE [LARGE SCALE GENOMIC DNA]</scope>
    <source>
        <strain evidence="3 4">DSM 18555</strain>
    </source>
</reference>
<proteinExistence type="predicted"/>
<evidence type="ECO:0000313" key="3">
    <source>
        <dbReference type="EMBL" id="TDN89908.1"/>
    </source>
</evidence>
<keyword evidence="3" id="KW-0418">Kinase</keyword>
<dbReference type="GO" id="GO:0016020">
    <property type="term" value="C:membrane"/>
    <property type="evidence" value="ECO:0007669"/>
    <property type="project" value="InterPro"/>
</dbReference>
<dbReference type="InterPro" id="IPR010559">
    <property type="entry name" value="Sig_transdc_His_kin_internal"/>
</dbReference>
<feature type="transmembrane region" description="Helical" evidence="1">
    <location>
        <begin position="49"/>
        <end position="74"/>
    </location>
</feature>
<keyword evidence="1" id="KW-0812">Transmembrane</keyword>
<keyword evidence="3" id="KW-0808">Transferase</keyword>
<feature type="transmembrane region" description="Helical" evidence="1">
    <location>
        <begin position="21"/>
        <end position="43"/>
    </location>
</feature>
<gene>
    <name evidence="3" type="ORF">EV677_1976</name>
</gene>
<dbReference type="InterPro" id="IPR050640">
    <property type="entry name" value="Bact_2-comp_sensor_kinase"/>
</dbReference>
<feature type="transmembrane region" description="Helical" evidence="1">
    <location>
        <begin position="86"/>
        <end position="108"/>
    </location>
</feature>
<accession>A0A4V3BVE1</accession>
<dbReference type="PANTHER" id="PTHR34220:SF7">
    <property type="entry name" value="SENSOR HISTIDINE KINASE YPDA"/>
    <property type="match status" value="1"/>
</dbReference>
<feature type="domain" description="Signal transduction histidine kinase internal region" evidence="2">
    <location>
        <begin position="154"/>
        <end position="232"/>
    </location>
</feature>
<keyword evidence="1" id="KW-0472">Membrane</keyword>
<dbReference type="EMBL" id="SNWF01000005">
    <property type="protein sequence ID" value="TDN89908.1"/>
    <property type="molecule type" value="Genomic_DNA"/>
</dbReference>
<dbReference type="PANTHER" id="PTHR34220">
    <property type="entry name" value="SENSOR HISTIDINE KINASE YPDA"/>
    <property type="match status" value="1"/>
</dbReference>
<protein>
    <submittedName>
        <fullName evidence="3">Two-component system sensor histidine kinase AlgZ</fullName>
    </submittedName>
</protein>
<dbReference type="RefSeq" id="WP_241523056.1">
    <property type="nucleotide sequence ID" value="NZ_PTLZ01000002.1"/>
</dbReference>